<feature type="transmembrane region" description="Helical" evidence="1">
    <location>
        <begin position="149"/>
        <end position="167"/>
    </location>
</feature>
<proteinExistence type="predicted"/>
<dbReference type="AlphaFoldDB" id="A0A4R2B717"/>
<comment type="caution">
    <text evidence="2">The sequence shown here is derived from an EMBL/GenBank/DDBJ whole genome shotgun (WGS) entry which is preliminary data.</text>
</comment>
<dbReference type="EMBL" id="SLVV01000011">
    <property type="protein sequence ID" value="TCN22346.1"/>
    <property type="molecule type" value="Genomic_DNA"/>
</dbReference>
<gene>
    <name evidence="2" type="ORF">EV146_111186</name>
</gene>
<feature type="transmembrane region" description="Helical" evidence="1">
    <location>
        <begin position="97"/>
        <end position="113"/>
    </location>
</feature>
<dbReference type="RefSeq" id="WP_132010182.1">
    <property type="nucleotide sequence ID" value="NZ_JABUHM010000013.1"/>
</dbReference>
<evidence type="ECO:0000313" key="3">
    <source>
        <dbReference type="Proteomes" id="UP000295689"/>
    </source>
</evidence>
<accession>A0A4R2B717</accession>
<feature type="transmembrane region" description="Helical" evidence="1">
    <location>
        <begin position="24"/>
        <end position="43"/>
    </location>
</feature>
<organism evidence="2 3">
    <name type="scientific">Mesobacillus foraminis</name>
    <dbReference type="NCBI Taxonomy" id="279826"/>
    <lineage>
        <taxon>Bacteria</taxon>
        <taxon>Bacillati</taxon>
        <taxon>Bacillota</taxon>
        <taxon>Bacilli</taxon>
        <taxon>Bacillales</taxon>
        <taxon>Bacillaceae</taxon>
        <taxon>Mesobacillus</taxon>
    </lineage>
</organism>
<feature type="transmembrane region" description="Helical" evidence="1">
    <location>
        <begin position="63"/>
        <end position="85"/>
    </location>
</feature>
<evidence type="ECO:0000313" key="2">
    <source>
        <dbReference type="EMBL" id="TCN22346.1"/>
    </source>
</evidence>
<keyword evidence="1" id="KW-1133">Transmembrane helix</keyword>
<dbReference type="NCBIfam" id="NF041644">
    <property type="entry name" value="CBO0543_fam"/>
    <property type="match status" value="1"/>
</dbReference>
<feature type="transmembrane region" description="Helical" evidence="1">
    <location>
        <begin position="125"/>
        <end position="142"/>
    </location>
</feature>
<keyword evidence="1" id="KW-0812">Transmembrane</keyword>
<dbReference type="InterPro" id="IPR048147">
    <property type="entry name" value="CBO0543-like"/>
</dbReference>
<reference evidence="2 3" key="1">
    <citation type="journal article" date="2015" name="Stand. Genomic Sci.">
        <title>Genomic Encyclopedia of Bacterial and Archaeal Type Strains, Phase III: the genomes of soil and plant-associated and newly described type strains.</title>
        <authorList>
            <person name="Whitman W.B."/>
            <person name="Woyke T."/>
            <person name="Klenk H.P."/>
            <person name="Zhou Y."/>
            <person name="Lilburn T.G."/>
            <person name="Beck B.J."/>
            <person name="De Vos P."/>
            <person name="Vandamme P."/>
            <person name="Eisen J.A."/>
            <person name="Garrity G."/>
            <person name="Hugenholtz P."/>
            <person name="Kyrpides N.C."/>
        </authorList>
    </citation>
    <scope>NUCLEOTIDE SEQUENCE [LARGE SCALE GENOMIC DNA]</scope>
    <source>
        <strain evidence="2 3">CV53</strain>
    </source>
</reference>
<protein>
    <submittedName>
        <fullName evidence="2">Uncharacterized protein</fullName>
    </submittedName>
</protein>
<keyword evidence="1" id="KW-0472">Membrane</keyword>
<keyword evidence="3" id="KW-1185">Reference proteome</keyword>
<dbReference type="Proteomes" id="UP000295689">
    <property type="component" value="Unassembled WGS sequence"/>
</dbReference>
<sequence length="175" mass="20582">MNAIYGILWLGALLKWGDWRNWRLYYPTILFYLLGDLLYQYLLSAHYPMWKYSPQGLDDTIGLTHSHVSLSIMAIKYPATVLIYLSKFPKANLVKQALFIAFWVLIFAVNESIDIKAGLIQYYNGWGFHWSLFFNLVMFLLLKLHHHRPLAAWLLSLGFIVFLWNTFDVPSTVFR</sequence>
<name>A0A4R2B717_9BACI</name>
<evidence type="ECO:0000256" key="1">
    <source>
        <dbReference type="SAM" id="Phobius"/>
    </source>
</evidence>